<accession>A0ABQ6F4R3</accession>
<gene>
    <name evidence="1" type="ORF">GCM10007938_40120</name>
</gene>
<dbReference type="EMBL" id="BSPW01000096">
    <property type="protein sequence ID" value="GLT20229.1"/>
    <property type="molecule type" value="Genomic_DNA"/>
</dbReference>
<comment type="caution">
    <text evidence="1">The sequence shown here is derived from an EMBL/GenBank/DDBJ whole genome shotgun (WGS) entry which is preliminary data.</text>
</comment>
<proteinExistence type="predicted"/>
<dbReference type="RefSeq" id="WP_284194050.1">
    <property type="nucleotide sequence ID" value="NZ_BSPW01000096.1"/>
</dbReference>
<organism evidence="1 2">
    <name type="scientific">Vibrio zhanjiangensis</name>
    <dbReference type="NCBI Taxonomy" id="1046128"/>
    <lineage>
        <taxon>Bacteria</taxon>
        <taxon>Pseudomonadati</taxon>
        <taxon>Pseudomonadota</taxon>
        <taxon>Gammaproteobacteria</taxon>
        <taxon>Vibrionales</taxon>
        <taxon>Vibrionaceae</taxon>
        <taxon>Vibrio</taxon>
    </lineage>
</organism>
<evidence type="ECO:0008006" key="3">
    <source>
        <dbReference type="Google" id="ProtNLM"/>
    </source>
</evidence>
<evidence type="ECO:0000313" key="2">
    <source>
        <dbReference type="Proteomes" id="UP001157138"/>
    </source>
</evidence>
<sequence length="41" mass="5018">MIEVQFWSERKNAYFCQWDGFSGYLTEEDLDFEEKYGDEVI</sequence>
<reference evidence="2" key="1">
    <citation type="journal article" date="2019" name="Int. J. Syst. Evol. Microbiol.">
        <title>The Global Catalogue of Microorganisms (GCM) 10K type strain sequencing project: providing services to taxonomists for standard genome sequencing and annotation.</title>
        <authorList>
            <consortium name="The Broad Institute Genomics Platform"/>
            <consortium name="The Broad Institute Genome Sequencing Center for Infectious Disease"/>
            <person name="Wu L."/>
            <person name="Ma J."/>
        </authorList>
    </citation>
    <scope>NUCLEOTIDE SEQUENCE [LARGE SCALE GENOMIC DNA]</scope>
    <source>
        <strain evidence="2">NBRC 108723</strain>
    </source>
</reference>
<dbReference type="Proteomes" id="UP001157138">
    <property type="component" value="Unassembled WGS sequence"/>
</dbReference>
<protein>
    <recommendedName>
        <fullName evidence="3">YopX protein domain-containing protein</fullName>
    </recommendedName>
</protein>
<name>A0ABQ6F4R3_9VIBR</name>
<evidence type="ECO:0000313" key="1">
    <source>
        <dbReference type="EMBL" id="GLT20229.1"/>
    </source>
</evidence>
<keyword evidence="2" id="KW-1185">Reference proteome</keyword>